<dbReference type="Gene3D" id="3.40.630.30">
    <property type="match status" value="1"/>
</dbReference>
<comment type="caution">
    <text evidence="2">The sequence shown here is derived from an EMBL/GenBank/DDBJ whole genome shotgun (WGS) entry which is preliminary data.</text>
</comment>
<proteinExistence type="predicted"/>
<dbReference type="Pfam" id="PF00583">
    <property type="entry name" value="Acetyltransf_1"/>
    <property type="match status" value="1"/>
</dbReference>
<dbReference type="InterPro" id="IPR052523">
    <property type="entry name" value="Trichothecene_AcTrans"/>
</dbReference>
<dbReference type="InterPro" id="IPR016181">
    <property type="entry name" value="Acyl_CoA_acyltransferase"/>
</dbReference>
<gene>
    <name evidence="2" type="ORF">IAB26_13000</name>
</gene>
<name>A0A9D0ZX83_9FIRM</name>
<evidence type="ECO:0000259" key="1">
    <source>
        <dbReference type="PROSITE" id="PS51186"/>
    </source>
</evidence>
<dbReference type="PANTHER" id="PTHR42791:SF1">
    <property type="entry name" value="N-ACETYLTRANSFERASE DOMAIN-CONTAINING PROTEIN"/>
    <property type="match status" value="1"/>
</dbReference>
<feature type="domain" description="N-acetyltransferase" evidence="1">
    <location>
        <begin position="4"/>
        <end position="215"/>
    </location>
</feature>
<reference evidence="2" key="1">
    <citation type="submission" date="2020-10" db="EMBL/GenBank/DDBJ databases">
        <authorList>
            <person name="Gilroy R."/>
        </authorList>
    </citation>
    <scope>NUCLEOTIDE SEQUENCE</scope>
    <source>
        <strain evidence="2">ChiSjej3B21-11622</strain>
    </source>
</reference>
<evidence type="ECO:0000313" key="2">
    <source>
        <dbReference type="EMBL" id="HIQ97464.1"/>
    </source>
</evidence>
<dbReference type="PROSITE" id="PS51186">
    <property type="entry name" value="GNAT"/>
    <property type="match status" value="1"/>
</dbReference>
<protein>
    <submittedName>
        <fullName evidence="2">GNAT family N-acetyltransferase</fullName>
    </submittedName>
</protein>
<dbReference type="GO" id="GO:0016747">
    <property type="term" value="F:acyltransferase activity, transferring groups other than amino-acyl groups"/>
    <property type="evidence" value="ECO:0007669"/>
    <property type="project" value="InterPro"/>
</dbReference>
<dbReference type="CDD" id="cd04301">
    <property type="entry name" value="NAT_SF"/>
    <property type="match status" value="1"/>
</dbReference>
<organism evidence="2 3">
    <name type="scientific">Candidatus Limivivens merdigallinarum</name>
    <dbReference type="NCBI Taxonomy" id="2840859"/>
    <lineage>
        <taxon>Bacteria</taxon>
        <taxon>Bacillati</taxon>
        <taxon>Bacillota</taxon>
        <taxon>Clostridia</taxon>
        <taxon>Lachnospirales</taxon>
        <taxon>Lachnospiraceae</taxon>
        <taxon>Lachnospiraceae incertae sedis</taxon>
        <taxon>Candidatus Limivivens</taxon>
    </lineage>
</organism>
<reference evidence="2" key="2">
    <citation type="journal article" date="2021" name="PeerJ">
        <title>Extensive microbial diversity within the chicken gut microbiome revealed by metagenomics and culture.</title>
        <authorList>
            <person name="Gilroy R."/>
            <person name="Ravi A."/>
            <person name="Getino M."/>
            <person name="Pursley I."/>
            <person name="Horton D.L."/>
            <person name="Alikhan N.F."/>
            <person name="Baker D."/>
            <person name="Gharbi K."/>
            <person name="Hall N."/>
            <person name="Watson M."/>
            <person name="Adriaenssens E.M."/>
            <person name="Foster-Nyarko E."/>
            <person name="Jarju S."/>
            <person name="Secka A."/>
            <person name="Antonio M."/>
            <person name="Oren A."/>
            <person name="Chaudhuri R.R."/>
            <person name="La Ragione R."/>
            <person name="Hildebrand F."/>
            <person name="Pallen M.J."/>
        </authorList>
    </citation>
    <scope>NUCLEOTIDE SEQUENCE</scope>
    <source>
        <strain evidence="2">ChiSjej3B21-11622</strain>
    </source>
</reference>
<accession>A0A9D0ZX83</accession>
<evidence type="ECO:0000313" key="3">
    <source>
        <dbReference type="Proteomes" id="UP000886886"/>
    </source>
</evidence>
<dbReference type="InterPro" id="IPR000182">
    <property type="entry name" value="GNAT_dom"/>
</dbReference>
<sequence>MDTEHLYRVKEGDLERLRKILTECFADDPLYHTLIPNDAARERLLPELFSCDLTEFFQTCEIYGDSPELNGLLVVADETEHYHALHNWMTQLKSQILTDGYLIREDPSLQTFWNFVLGKDYLNSRWTDQLHQTDRIHIIYLAVAPLMQHHGLAEKLMNEVIRYAQSHKLMISLETHNPHNVPIYEHFGFKLYGVVKKKSFDLEQFCMVWEPKADIDI</sequence>
<dbReference type="SUPFAM" id="SSF55729">
    <property type="entry name" value="Acyl-CoA N-acyltransferases (Nat)"/>
    <property type="match status" value="1"/>
</dbReference>
<dbReference type="EMBL" id="DVFT01000193">
    <property type="protein sequence ID" value="HIQ97464.1"/>
    <property type="molecule type" value="Genomic_DNA"/>
</dbReference>
<dbReference type="PANTHER" id="PTHR42791">
    <property type="entry name" value="GNAT FAMILY ACETYLTRANSFERASE"/>
    <property type="match status" value="1"/>
</dbReference>
<dbReference type="AlphaFoldDB" id="A0A9D0ZX83"/>
<dbReference type="Proteomes" id="UP000886886">
    <property type="component" value="Unassembled WGS sequence"/>
</dbReference>